<evidence type="ECO:0000259" key="13">
    <source>
        <dbReference type="PROSITE" id="PS50011"/>
    </source>
</evidence>
<comment type="catalytic activity">
    <reaction evidence="9">
        <text>L-threonyl-[protein] + ATP = O-phospho-L-threonyl-[protein] + ADP + H(+)</text>
        <dbReference type="Rhea" id="RHEA:46608"/>
        <dbReference type="Rhea" id="RHEA-COMP:11060"/>
        <dbReference type="Rhea" id="RHEA-COMP:11605"/>
        <dbReference type="ChEBI" id="CHEBI:15378"/>
        <dbReference type="ChEBI" id="CHEBI:30013"/>
        <dbReference type="ChEBI" id="CHEBI:30616"/>
        <dbReference type="ChEBI" id="CHEBI:61977"/>
        <dbReference type="ChEBI" id="CHEBI:456216"/>
        <dbReference type="EC" id="2.7.11.1"/>
    </reaction>
    <physiologicalReaction direction="left-to-right" evidence="9">
        <dbReference type="Rhea" id="RHEA:46609"/>
    </physiologicalReaction>
</comment>
<dbReference type="GO" id="GO:0004694">
    <property type="term" value="F:eukaryotic translation initiation factor 2alpha kinase activity"/>
    <property type="evidence" value="ECO:0007669"/>
    <property type="project" value="TreeGrafter"/>
</dbReference>
<dbReference type="Gene3D" id="3.30.200.20">
    <property type="entry name" value="Phosphorylase Kinase, domain 1"/>
    <property type="match status" value="1"/>
</dbReference>
<dbReference type="GO" id="GO:0005524">
    <property type="term" value="F:ATP binding"/>
    <property type="evidence" value="ECO:0007669"/>
    <property type="project" value="UniProtKB-UniRule"/>
</dbReference>
<dbReference type="PROSITE" id="PS50011">
    <property type="entry name" value="PROTEIN_KINASE_DOM"/>
    <property type="match status" value="1"/>
</dbReference>
<dbReference type="OrthoDB" id="4062651at2759"/>
<proteinExistence type="inferred from homology"/>
<evidence type="ECO:0000256" key="9">
    <source>
        <dbReference type="ARBA" id="ARBA00048659"/>
    </source>
</evidence>
<dbReference type="InterPro" id="IPR017441">
    <property type="entry name" value="Protein_kinase_ATP_BS"/>
</dbReference>
<feature type="domain" description="Protein kinase" evidence="13">
    <location>
        <begin position="132"/>
        <end position="415"/>
    </location>
</feature>
<dbReference type="Proteomes" id="UP000800038">
    <property type="component" value="Unassembled WGS sequence"/>
</dbReference>
<dbReference type="InterPro" id="IPR000719">
    <property type="entry name" value="Prot_kinase_dom"/>
</dbReference>
<accession>A0A6A5SLK4</accession>
<dbReference type="EMBL" id="ML976058">
    <property type="protein sequence ID" value="KAF1940702.1"/>
    <property type="molecule type" value="Genomic_DNA"/>
</dbReference>
<dbReference type="InterPro" id="IPR008271">
    <property type="entry name" value="Ser/Thr_kinase_AS"/>
</dbReference>
<dbReference type="GO" id="GO:0005634">
    <property type="term" value="C:nucleus"/>
    <property type="evidence" value="ECO:0007669"/>
    <property type="project" value="TreeGrafter"/>
</dbReference>
<dbReference type="GO" id="GO:0017148">
    <property type="term" value="P:negative regulation of translation"/>
    <property type="evidence" value="ECO:0007669"/>
    <property type="project" value="UniProtKB-KW"/>
</dbReference>
<evidence type="ECO:0000256" key="2">
    <source>
        <dbReference type="ARBA" id="ARBA00022527"/>
    </source>
</evidence>
<organism evidence="14 15">
    <name type="scientific">Clathrospora elynae</name>
    <dbReference type="NCBI Taxonomy" id="706981"/>
    <lineage>
        <taxon>Eukaryota</taxon>
        <taxon>Fungi</taxon>
        <taxon>Dikarya</taxon>
        <taxon>Ascomycota</taxon>
        <taxon>Pezizomycotina</taxon>
        <taxon>Dothideomycetes</taxon>
        <taxon>Pleosporomycetidae</taxon>
        <taxon>Pleosporales</taxon>
        <taxon>Diademaceae</taxon>
        <taxon>Clathrospora</taxon>
    </lineage>
</organism>
<evidence type="ECO:0000256" key="1">
    <source>
        <dbReference type="ARBA" id="ARBA00012513"/>
    </source>
</evidence>
<dbReference type="InterPro" id="IPR050339">
    <property type="entry name" value="CC_SR_Kinase"/>
</dbReference>
<name>A0A6A5SLK4_9PLEO</name>
<evidence type="ECO:0000256" key="7">
    <source>
        <dbReference type="ARBA" id="ARBA00023193"/>
    </source>
</evidence>
<comment type="catalytic activity">
    <reaction evidence="10">
        <text>L-seryl-[protein] + ATP = O-phospho-L-seryl-[protein] + ADP + H(+)</text>
        <dbReference type="Rhea" id="RHEA:17989"/>
        <dbReference type="Rhea" id="RHEA-COMP:9863"/>
        <dbReference type="Rhea" id="RHEA-COMP:11604"/>
        <dbReference type="ChEBI" id="CHEBI:15378"/>
        <dbReference type="ChEBI" id="CHEBI:29999"/>
        <dbReference type="ChEBI" id="CHEBI:30616"/>
        <dbReference type="ChEBI" id="CHEBI:83421"/>
        <dbReference type="ChEBI" id="CHEBI:456216"/>
        <dbReference type="EC" id="2.7.11.1"/>
    </reaction>
    <physiologicalReaction direction="left-to-right" evidence="10">
        <dbReference type="Rhea" id="RHEA:17990"/>
    </physiologicalReaction>
</comment>
<evidence type="ECO:0000256" key="12">
    <source>
        <dbReference type="SAM" id="MobiDB-lite"/>
    </source>
</evidence>
<dbReference type="AlphaFoldDB" id="A0A6A5SLK4"/>
<evidence type="ECO:0000256" key="11">
    <source>
        <dbReference type="PROSITE-ProRule" id="PRU10141"/>
    </source>
</evidence>
<gene>
    <name evidence="14" type="ORF">EJ02DRAFT_494250</name>
</gene>
<evidence type="ECO:0000256" key="6">
    <source>
        <dbReference type="ARBA" id="ARBA00022840"/>
    </source>
</evidence>
<dbReference type="PANTHER" id="PTHR11042:SF160">
    <property type="entry name" value="EUKARYOTIC TRANSLATION INITIATION FACTOR 2-ALPHA KINASE 1"/>
    <property type="match status" value="1"/>
</dbReference>
<evidence type="ECO:0000256" key="3">
    <source>
        <dbReference type="ARBA" id="ARBA00022679"/>
    </source>
</evidence>
<feature type="binding site" evidence="11">
    <location>
        <position position="161"/>
    </location>
    <ligand>
        <name>ATP</name>
        <dbReference type="ChEBI" id="CHEBI:30616"/>
    </ligand>
</feature>
<evidence type="ECO:0000256" key="10">
    <source>
        <dbReference type="ARBA" id="ARBA00048977"/>
    </source>
</evidence>
<evidence type="ECO:0000256" key="8">
    <source>
        <dbReference type="ARBA" id="ARBA00037982"/>
    </source>
</evidence>
<keyword evidence="5 14" id="KW-0418">Kinase</keyword>
<dbReference type="CDD" id="cd00180">
    <property type="entry name" value="PKc"/>
    <property type="match status" value="1"/>
</dbReference>
<keyword evidence="7" id="KW-0652">Protein synthesis inhibitor</keyword>
<dbReference type="PROSITE" id="PS00108">
    <property type="entry name" value="PROTEIN_KINASE_ST"/>
    <property type="match status" value="1"/>
</dbReference>
<feature type="region of interest" description="Disordered" evidence="12">
    <location>
        <begin position="523"/>
        <end position="549"/>
    </location>
</feature>
<evidence type="ECO:0000313" key="15">
    <source>
        <dbReference type="Proteomes" id="UP000800038"/>
    </source>
</evidence>
<dbReference type="PROSITE" id="PS00107">
    <property type="entry name" value="PROTEIN_KINASE_ATP"/>
    <property type="match status" value="1"/>
</dbReference>
<feature type="compositionally biased region" description="Basic and acidic residues" evidence="12">
    <location>
        <begin position="523"/>
        <end position="537"/>
    </location>
</feature>
<evidence type="ECO:0000256" key="4">
    <source>
        <dbReference type="ARBA" id="ARBA00022741"/>
    </source>
</evidence>
<keyword evidence="3" id="KW-0808">Transferase</keyword>
<keyword evidence="2" id="KW-0723">Serine/threonine-protein kinase</keyword>
<dbReference type="Pfam" id="PF00069">
    <property type="entry name" value="Pkinase"/>
    <property type="match status" value="1"/>
</dbReference>
<dbReference type="EC" id="2.7.11.1" evidence="1"/>
<dbReference type="GO" id="GO:0005737">
    <property type="term" value="C:cytoplasm"/>
    <property type="evidence" value="ECO:0007669"/>
    <property type="project" value="TreeGrafter"/>
</dbReference>
<dbReference type="Gene3D" id="1.10.510.10">
    <property type="entry name" value="Transferase(Phosphotransferase) domain 1"/>
    <property type="match status" value="1"/>
</dbReference>
<reference evidence="14" key="1">
    <citation type="journal article" date="2020" name="Stud. Mycol.">
        <title>101 Dothideomycetes genomes: a test case for predicting lifestyles and emergence of pathogens.</title>
        <authorList>
            <person name="Haridas S."/>
            <person name="Albert R."/>
            <person name="Binder M."/>
            <person name="Bloem J."/>
            <person name="Labutti K."/>
            <person name="Salamov A."/>
            <person name="Andreopoulos B."/>
            <person name="Baker S."/>
            <person name="Barry K."/>
            <person name="Bills G."/>
            <person name="Bluhm B."/>
            <person name="Cannon C."/>
            <person name="Castanera R."/>
            <person name="Culley D."/>
            <person name="Daum C."/>
            <person name="Ezra D."/>
            <person name="Gonzalez J."/>
            <person name="Henrissat B."/>
            <person name="Kuo A."/>
            <person name="Liang C."/>
            <person name="Lipzen A."/>
            <person name="Lutzoni F."/>
            <person name="Magnuson J."/>
            <person name="Mondo S."/>
            <person name="Nolan M."/>
            <person name="Ohm R."/>
            <person name="Pangilinan J."/>
            <person name="Park H.-J."/>
            <person name="Ramirez L."/>
            <person name="Alfaro M."/>
            <person name="Sun H."/>
            <person name="Tritt A."/>
            <person name="Yoshinaga Y."/>
            <person name="Zwiers L.-H."/>
            <person name="Turgeon B."/>
            <person name="Goodwin S."/>
            <person name="Spatafora J."/>
            <person name="Crous P."/>
            <person name="Grigoriev I."/>
        </authorList>
    </citation>
    <scope>NUCLEOTIDE SEQUENCE</scope>
    <source>
        <strain evidence="14">CBS 161.51</strain>
    </source>
</reference>
<evidence type="ECO:0000313" key="14">
    <source>
        <dbReference type="EMBL" id="KAF1940702.1"/>
    </source>
</evidence>
<protein>
    <recommendedName>
        <fullName evidence="1">non-specific serine/threonine protein kinase</fullName>
        <ecNumber evidence="1">2.7.11.1</ecNumber>
    </recommendedName>
</protein>
<dbReference type="InterPro" id="IPR011009">
    <property type="entry name" value="Kinase-like_dom_sf"/>
</dbReference>
<dbReference type="PANTHER" id="PTHR11042">
    <property type="entry name" value="EUKARYOTIC TRANSLATION INITIATION FACTOR 2-ALPHA KINASE EIF2-ALPHA KINASE -RELATED"/>
    <property type="match status" value="1"/>
</dbReference>
<dbReference type="SUPFAM" id="SSF56112">
    <property type="entry name" value="Protein kinase-like (PK-like)"/>
    <property type="match status" value="1"/>
</dbReference>
<keyword evidence="6 11" id="KW-0067">ATP-binding</keyword>
<dbReference type="SMART" id="SM00220">
    <property type="entry name" value="S_TKc"/>
    <property type="match status" value="1"/>
</dbReference>
<evidence type="ECO:0000256" key="5">
    <source>
        <dbReference type="ARBA" id="ARBA00022777"/>
    </source>
</evidence>
<keyword evidence="4 11" id="KW-0547">Nucleotide-binding</keyword>
<comment type="similarity">
    <text evidence="8">Belongs to the protein kinase superfamily. Ser/Thr protein kinase family. GCN2 subfamily.</text>
</comment>
<sequence>MASQDYDEDLLRQWFPATKQQAGQVSFTEKDIREIATLLERAGKNDWSLIPRIYVVLRKINQLDAIEIFIQQGVTDFWFPFTQRSLPAGLRSHSSRQEFLDFQELVCNTKALNLERADVGHGHFRLAREIPLRKIGDLGKGGSGVVNRVVSTITHREYALKLIPRGKTFQKDKQVLREFEKELSNLKRISQAHRHIIDLVGSYTEPRYVGILMSPVADYNLAGMLEHPEIGDRCWSLRPYFGCLISALGFLHDNKIRHKDIKPSNVLIKQDEVYFTDFGISVDWTELGNSTTQGPTAMSPRYGAPEVAAYEPRNSSSDIWSLGCVFLEMWTVLKGQTIEALTAHLRKLPYHSKEVDFVSWIDRFEALPASKSDNIPITWIKHMLERERDQRWSAHSIMESIRDCSADVKTQHIYIGQCCLDDEETAESVVSHVDEGINSATIQSPAVTVPVTQSLGKEASTLDNGTAPLFTSASTPQKIADEPYGPKSDAGILVEEDSMQSQQKEQGIKHVKWATALGQSKDSTKEYVEIGSREDARKPKKAKKSRTTVSCKFATEEALSQLGYEFTRDSAVSKVPQL</sequence>
<keyword evidence="15" id="KW-1185">Reference proteome</keyword>